<feature type="region of interest" description="Disordered" evidence="2">
    <location>
        <begin position="259"/>
        <end position="291"/>
    </location>
</feature>
<feature type="compositionally biased region" description="Basic and acidic residues" evidence="2">
    <location>
        <begin position="444"/>
        <end position="457"/>
    </location>
</feature>
<dbReference type="InterPro" id="IPR000504">
    <property type="entry name" value="RRM_dom"/>
</dbReference>
<feature type="region of interest" description="Disordered" evidence="2">
    <location>
        <begin position="443"/>
        <end position="466"/>
    </location>
</feature>
<dbReference type="Gene3D" id="3.30.70.330">
    <property type="match status" value="1"/>
</dbReference>
<dbReference type="FunFam" id="1.20.1390.10:FF:000005">
    <property type="entry name" value="RNA binding (RRM/RBD/RNP motifs) family protein"/>
    <property type="match status" value="1"/>
</dbReference>
<comment type="caution">
    <text evidence="4">The sequence shown here is derived from an EMBL/GenBank/DDBJ whole genome shotgun (WGS) entry which is preliminary data.</text>
</comment>
<dbReference type="AlphaFoldDB" id="A0A6A4KIM6"/>
<feature type="domain" description="RRM" evidence="3">
    <location>
        <begin position="561"/>
        <end position="633"/>
    </location>
</feature>
<dbReference type="SUPFAM" id="SSF54928">
    <property type="entry name" value="RNA-binding domain, RBD"/>
    <property type="match status" value="1"/>
</dbReference>
<evidence type="ECO:0000256" key="1">
    <source>
        <dbReference type="PROSITE-ProRule" id="PRU00176"/>
    </source>
</evidence>
<protein>
    <recommendedName>
        <fullName evidence="3">RRM domain-containing protein</fullName>
    </recommendedName>
</protein>
<dbReference type="FunFam" id="3.30.70.330:FF:000616">
    <property type="entry name" value="RNA binding (RRM/RBD/RNP motifs) family protein"/>
    <property type="match status" value="1"/>
</dbReference>
<dbReference type="Pfam" id="PF00076">
    <property type="entry name" value="RRM_1"/>
    <property type="match status" value="1"/>
</dbReference>
<dbReference type="SMART" id="SM00360">
    <property type="entry name" value="RRM"/>
    <property type="match status" value="1"/>
</dbReference>
<dbReference type="OrthoDB" id="4726at2759"/>
<dbReference type="InterPro" id="IPR040366">
    <property type="entry name" value="Nab2/ZC3H14"/>
</dbReference>
<dbReference type="Gene3D" id="1.20.1390.10">
    <property type="entry name" value="PWI domain"/>
    <property type="match status" value="1"/>
</dbReference>
<feature type="region of interest" description="Disordered" evidence="2">
    <location>
        <begin position="525"/>
        <end position="560"/>
    </location>
</feature>
<feature type="compositionally biased region" description="Basic and acidic residues" evidence="2">
    <location>
        <begin position="483"/>
        <end position="500"/>
    </location>
</feature>
<accession>A0A6A4KIM6</accession>
<dbReference type="GO" id="GO:0005634">
    <property type="term" value="C:nucleus"/>
    <property type="evidence" value="ECO:0007669"/>
    <property type="project" value="TreeGrafter"/>
</dbReference>
<keyword evidence="1" id="KW-0694">RNA-binding</keyword>
<gene>
    <name evidence="4" type="ORF">C3L33_22101</name>
</gene>
<proteinExistence type="predicted"/>
<dbReference type="EMBL" id="QEFC01003986">
    <property type="protein sequence ID" value="KAE9445995.1"/>
    <property type="molecule type" value="Genomic_DNA"/>
</dbReference>
<dbReference type="GO" id="GO:0008143">
    <property type="term" value="F:poly(A) binding"/>
    <property type="evidence" value="ECO:0007669"/>
    <property type="project" value="InterPro"/>
</dbReference>
<feature type="compositionally biased region" description="Basic and acidic residues" evidence="2">
    <location>
        <begin position="105"/>
        <end position="136"/>
    </location>
</feature>
<evidence type="ECO:0000313" key="4">
    <source>
        <dbReference type="EMBL" id="KAE9445995.1"/>
    </source>
</evidence>
<dbReference type="PANTHER" id="PTHR14738">
    <property type="entry name" value="ZINC FINGER CCCH DOMAIN-CONTAINING PROTEIN 14"/>
    <property type="match status" value="1"/>
</dbReference>
<feature type="compositionally biased region" description="Basic and acidic residues" evidence="2">
    <location>
        <begin position="146"/>
        <end position="157"/>
    </location>
</feature>
<dbReference type="InterPro" id="IPR002483">
    <property type="entry name" value="PWI_dom"/>
</dbReference>
<feature type="non-terminal residue" evidence="4">
    <location>
        <position position="1"/>
    </location>
</feature>
<feature type="region of interest" description="Disordered" evidence="2">
    <location>
        <begin position="667"/>
        <end position="686"/>
    </location>
</feature>
<feature type="region of interest" description="Disordered" evidence="2">
    <location>
        <begin position="774"/>
        <end position="827"/>
    </location>
</feature>
<feature type="region of interest" description="Disordered" evidence="2">
    <location>
        <begin position="105"/>
        <end position="207"/>
    </location>
</feature>
<feature type="compositionally biased region" description="Polar residues" evidence="2">
    <location>
        <begin position="795"/>
        <end position="810"/>
    </location>
</feature>
<dbReference type="PROSITE" id="PS50102">
    <property type="entry name" value="RRM"/>
    <property type="match status" value="1"/>
</dbReference>
<reference evidence="4" key="1">
    <citation type="journal article" date="2019" name="Genome Biol. Evol.">
        <title>The Rhododendron genome and chromosomal organization provide insight into shared whole-genome duplications across the heath family (Ericaceae).</title>
        <authorList>
            <person name="Soza V.L."/>
            <person name="Lindsley D."/>
            <person name="Waalkes A."/>
            <person name="Ramage E."/>
            <person name="Patwardhan R.P."/>
            <person name="Burton J.N."/>
            <person name="Adey A."/>
            <person name="Kumar A."/>
            <person name="Qiu R."/>
            <person name="Shendure J."/>
            <person name="Hall B."/>
        </authorList>
    </citation>
    <scope>NUCLEOTIDE SEQUENCE</scope>
    <source>
        <strain evidence="4">RSF 1966-606</strain>
    </source>
</reference>
<organism evidence="4">
    <name type="scientific">Rhododendron williamsianum</name>
    <dbReference type="NCBI Taxonomy" id="262921"/>
    <lineage>
        <taxon>Eukaryota</taxon>
        <taxon>Viridiplantae</taxon>
        <taxon>Streptophyta</taxon>
        <taxon>Embryophyta</taxon>
        <taxon>Tracheophyta</taxon>
        <taxon>Spermatophyta</taxon>
        <taxon>Magnoliopsida</taxon>
        <taxon>eudicotyledons</taxon>
        <taxon>Gunneridae</taxon>
        <taxon>Pentapetalae</taxon>
        <taxon>asterids</taxon>
        <taxon>Ericales</taxon>
        <taxon>Ericaceae</taxon>
        <taxon>Ericoideae</taxon>
        <taxon>Rhodoreae</taxon>
        <taxon>Rhododendron</taxon>
    </lineage>
</organism>
<dbReference type="InterPro" id="IPR012677">
    <property type="entry name" value="Nucleotide-bd_a/b_plait_sf"/>
</dbReference>
<dbReference type="Pfam" id="PF01480">
    <property type="entry name" value="PWI"/>
    <property type="match status" value="1"/>
</dbReference>
<dbReference type="PANTHER" id="PTHR14738:SF32">
    <property type="entry name" value="RNA BINDING (RRM_RBD_RNP MOTIFS) FAMILY PROTEIN"/>
    <property type="match status" value="1"/>
</dbReference>
<sequence length="827" mass="90752">AVVAKMDGADQVDGLTFGANFTVDGVARLRERVNEKLKELMGDYTDDTLVEYVIVLLKNGRRKEEARNELNVFLGDDDSDSFVSWLWDHLGSNLHLYVLQPQESHPDEAAEAKTKSGDQRRRNESRHLDSDSERGKSSKLSRSRHNREWKSLVRDADEPPPFQSSGTDSVGTHERAQLKISQSKRSPPPQPLSQKKRSRPDERQETKDTWFDAVYNRNYGGFCKWQLDGFQNHVKGVASQATVGAPRRLLQFAVRDAVGTSRPSSSASEPALKRLRSVVSTSSGDPSVEGHPRRIRSVARVPNAIMATAIKAVEEAAKDVAKSRSSGNVFDRLGGGMHVSQVRDELAEFEEAAVEDGEYGDFNQVSDGTRSTYLQRSKYAAEYVGDMTMLETETGMASDSASDNEVYDDVNVMGRRFMDVSQTGTSGGNKGQDSLMVQYSVAEKSGESTLKPRKDQDQPAPVASNSRKIVNISVNVNTWKPPHYQEPREVSELDSRKSVPENEAGLGKSGAWLMKENNNIVSAGNGNAKPAADSQKESQKMLPTTPGLYSTGRPTEDPDSRTIFVNNVHFAATKDSLSRHFNKFGDVLKVVIVTDAATGQPKGSAYVEFMRKEAAENALSLDGTSFMSRILKVCSCCFYNCVLVVKAEPETVKLHPRGARITGEAVQDGLRGNPSRKGPETTNPPPEWLAARGHILPTWGLTGEASCCVPVGRIAKIEQELNLIVFRLQVIRKSSAHQEAAPVMTWPRVMRGSMFAPPRFGRVAFPRGVPSIYRGRPPIKPGARSLQWKRDESGATASISSSVPSPTARSLTYVRPEPKANGSSAAS</sequence>
<evidence type="ECO:0000256" key="2">
    <source>
        <dbReference type="SAM" id="MobiDB-lite"/>
    </source>
</evidence>
<dbReference type="InterPro" id="IPR035979">
    <property type="entry name" value="RBD_domain_sf"/>
</dbReference>
<dbReference type="GO" id="GO:0005737">
    <property type="term" value="C:cytoplasm"/>
    <property type="evidence" value="ECO:0007669"/>
    <property type="project" value="TreeGrafter"/>
</dbReference>
<dbReference type="GO" id="GO:0043488">
    <property type="term" value="P:regulation of mRNA stability"/>
    <property type="evidence" value="ECO:0007669"/>
    <property type="project" value="InterPro"/>
</dbReference>
<feature type="region of interest" description="Disordered" evidence="2">
    <location>
        <begin position="483"/>
        <end position="505"/>
    </location>
</feature>
<name>A0A6A4KIM6_9ERIC</name>
<evidence type="ECO:0000259" key="3">
    <source>
        <dbReference type="PROSITE" id="PS50102"/>
    </source>
</evidence>